<gene>
    <name evidence="1" type="ORF">GMARGA_LOCUS31518</name>
</gene>
<dbReference type="Proteomes" id="UP000789901">
    <property type="component" value="Unassembled WGS sequence"/>
</dbReference>
<dbReference type="EMBL" id="CAJVQB010047195">
    <property type="protein sequence ID" value="CAG8833362.1"/>
    <property type="molecule type" value="Genomic_DNA"/>
</dbReference>
<reference evidence="1 2" key="1">
    <citation type="submission" date="2021-06" db="EMBL/GenBank/DDBJ databases">
        <authorList>
            <person name="Kallberg Y."/>
            <person name="Tangrot J."/>
            <person name="Rosling A."/>
        </authorList>
    </citation>
    <scope>NUCLEOTIDE SEQUENCE [LARGE SCALE GENOMIC DNA]</scope>
    <source>
        <strain evidence="1 2">120-4 pot B 10/14</strain>
    </source>
</reference>
<proteinExistence type="predicted"/>
<evidence type="ECO:0000313" key="1">
    <source>
        <dbReference type="EMBL" id="CAG8833362.1"/>
    </source>
</evidence>
<feature type="non-terminal residue" evidence="1">
    <location>
        <position position="1"/>
    </location>
</feature>
<sequence>QSYKKLVLSQTITISTPSSSPSSDNSTDSPKESIVDLLDFFITPSHAKKTLREINSLTSNKQVFAIDYAILLTPE</sequence>
<protein>
    <submittedName>
        <fullName evidence="1">30311_t:CDS:1</fullName>
    </submittedName>
</protein>
<comment type="caution">
    <text evidence="1">The sequence shown here is derived from an EMBL/GenBank/DDBJ whole genome shotgun (WGS) entry which is preliminary data.</text>
</comment>
<keyword evidence="2" id="KW-1185">Reference proteome</keyword>
<accession>A0ABN7WIQ4</accession>
<name>A0ABN7WIQ4_GIGMA</name>
<organism evidence="1 2">
    <name type="scientific">Gigaspora margarita</name>
    <dbReference type="NCBI Taxonomy" id="4874"/>
    <lineage>
        <taxon>Eukaryota</taxon>
        <taxon>Fungi</taxon>
        <taxon>Fungi incertae sedis</taxon>
        <taxon>Mucoromycota</taxon>
        <taxon>Glomeromycotina</taxon>
        <taxon>Glomeromycetes</taxon>
        <taxon>Diversisporales</taxon>
        <taxon>Gigasporaceae</taxon>
        <taxon>Gigaspora</taxon>
    </lineage>
</organism>
<evidence type="ECO:0000313" key="2">
    <source>
        <dbReference type="Proteomes" id="UP000789901"/>
    </source>
</evidence>